<reference evidence="1" key="2">
    <citation type="submission" date="2024-07" db="EMBL/GenBank/DDBJ databases">
        <authorList>
            <person name="Pedersen J.S."/>
            <person name="Mulbjerg M.R."/>
            <person name="Carstens A.B."/>
            <person name="Hansen L.H."/>
        </authorList>
    </citation>
    <scope>NUCLEOTIDE SEQUENCE</scope>
</reference>
<dbReference type="InterPro" id="IPR010265">
    <property type="entry name" value="Phage_lambda_TipM"/>
</dbReference>
<evidence type="ECO:0000313" key="1">
    <source>
        <dbReference type="EMBL" id="XDF89661.1"/>
    </source>
</evidence>
<proteinExistence type="predicted"/>
<accession>A0AB39ABS5</accession>
<gene>
    <name evidence="1" type="ORF">KGKXNULN_CDS0025</name>
</gene>
<sequence length="118" mass="13277">MAIEQWRWPLQIQGNQSTQVKDRLRSTQFGDGYDAITPEGINWQHRTVPIIFMGNKKDALQVEAFLNDHKINPFKITPPGGVLGLYRTQKDSVSLTPSSSNVYTVSATIEQAYGFYTG</sequence>
<name>A0AB39ABS5_9CAUD</name>
<protein>
    <submittedName>
        <fullName evidence="1">Minor tail protein</fullName>
    </submittedName>
</protein>
<dbReference type="EMBL" id="PQ008973">
    <property type="protein sequence ID" value="XDF89661.1"/>
    <property type="molecule type" value="Genomic_DNA"/>
</dbReference>
<organism evidence="1">
    <name type="scientific">Pectobacterium phage Pappous</name>
    <dbReference type="NCBI Taxonomy" id="3158140"/>
    <lineage>
        <taxon>Viruses</taxon>
        <taxon>Duplodnaviria</taxon>
        <taxon>Heunggongvirae</taxon>
        <taxon>Uroviricota</taxon>
        <taxon>Caudoviricetes</taxon>
    </lineage>
</organism>
<dbReference type="Pfam" id="PF05939">
    <property type="entry name" value="Phage_min_tail"/>
    <property type="match status" value="1"/>
</dbReference>
<reference evidence="1" key="1">
    <citation type="journal article" date="2024" name="Virus Res.">
        <title>A novel genus of Pectobacterium bacteriophages display broad host range by targeting several species of Danish soft rot isolates.</title>
        <authorList>
            <person name="Pedersen J.S."/>
            <person name="Carstens A.B."/>
            <person name="Rothgard M.M."/>
            <person name="Roy C."/>
            <person name="Viry A."/>
            <person name="Papudeshi B."/>
            <person name="Kot W."/>
            <person name="Hille F."/>
            <person name="Franz C.M.A.P."/>
            <person name="Edwards R."/>
            <person name="Hansen L.H."/>
        </authorList>
    </citation>
    <scope>NUCLEOTIDE SEQUENCE</scope>
</reference>